<dbReference type="Proteomes" id="UP000727490">
    <property type="component" value="Unassembled WGS sequence"/>
</dbReference>
<dbReference type="PANTHER" id="PTHR30244">
    <property type="entry name" value="TRANSAMINASE"/>
    <property type="match status" value="1"/>
</dbReference>
<comment type="caution">
    <text evidence="3">The sequence shown here is derived from an EMBL/GenBank/DDBJ whole genome shotgun (WGS) entry which is preliminary data.</text>
</comment>
<dbReference type="AlphaFoldDB" id="A0A951J2H6"/>
<proteinExistence type="inferred from homology"/>
<evidence type="ECO:0000313" key="3">
    <source>
        <dbReference type="EMBL" id="MBW3469398.1"/>
    </source>
</evidence>
<keyword evidence="3" id="KW-0808">Transferase</keyword>
<dbReference type="CDD" id="cd00616">
    <property type="entry name" value="AHBA_syn"/>
    <property type="match status" value="1"/>
</dbReference>
<keyword evidence="1 2" id="KW-0663">Pyridoxal phosphate</keyword>
<evidence type="ECO:0000256" key="1">
    <source>
        <dbReference type="ARBA" id="ARBA00022898"/>
    </source>
</evidence>
<organism evidence="3 4">
    <name type="scientific">Arthrospiribacter ruber</name>
    <dbReference type="NCBI Taxonomy" id="2487934"/>
    <lineage>
        <taxon>Bacteria</taxon>
        <taxon>Pseudomonadati</taxon>
        <taxon>Bacteroidota</taxon>
        <taxon>Cytophagia</taxon>
        <taxon>Cytophagales</taxon>
        <taxon>Cyclobacteriaceae</taxon>
        <taxon>Arthrospiribacter</taxon>
    </lineage>
</organism>
<dbReference type="GO" id="GO:0030170">
    <property type="term" value="F:pyridoxal phosphate binding"/>
    <property type="evidence" value="ECO:0007669"/>
    <property type="project" value="TreeGrafter"/>
</dbReference>
<dbReference type="EMBL" id="RPHB01000008">
    <property type="protein sequence ID" value="MBW3469398.1"/>
    <property type="molecule type" value="Genomic_DNA"/>
</dbReference>
<reference evidence="3 4" key="1">
    <citation type="journal article" date="2020" name="Syst. Appl. Microbiol.">
        <title>Arthrospiribacter ruber gen. nov., sp. nov., a novel bacterium isolated from Arthrospira cultures.</title>
        <authorList>
            <person name="Waleron M."/>
            <person name="Misztak A."/>
            <person name="Waleron M.M."/>
            <person name="Furmaniak M."/>
            <person name="Mrozik A."/>
            <person name="Waleron K."/>
        </authorList>
    </citation>
    <scope>NUCLEOTIDE SEQUENCE [LARGE SCALE GENOMIC DNA]</scope>
    <source>
        <strain evidence="3 4">DPMB0001</strain>
    </source>
</reference>
<dbReference type="Pfam" id="PF01041">
    <property type="entry name" value="DegT_DnrJ_EryC1"/>
    <property type="match status" value="1"/>
</dbReference>
<dbReference type="PIRSF" id="PIRSF000390">
    <property type="entry name" value="PLP_StrS"/>
    <property type="match status" value="1"/>
</dbReference>
<name>A0A951J2H6_9BACT</name>
<gene>
    <name evidence="3" type="ORF">EGN73_16495</name>
</gene>
<evidence type="ECO:0000256" key="2">
    <source>
        <dbReference type="RuleBase" id="RU004508"/>
    </source>
</evidence>
<keyword evidence="4" id="KW-1185">Reference proteome</keyword>
<keyword evidence="3" id="KW-0032">Aminotransferase</keyword>
<protein>
    <submittedName>
        <fullName evidence="3">DegT/DnrJ/EryC1/StrS family aminotransferase</fullName>
    </submittedName>
</protein>
<comment type="similarity">
    <text evidence="2">Belongs to the DegT/DnrJ/EryC1 family.</text>
</comment>
<dbReference type="GO" id="GO:0000271">
    <property type="term" value="P:polysaccharide biosynthetic process"/>
    <property type="evidence" value="ECO:0007669"/>
    <property type="project" value="TreeGrafter"/>
</dbReference>
<dbReference type="GO" id="GO:0008483">
    <property type="term" value="F:transaminase activity"/>
    <property type="evidence" value="ECO:0007669"/>
    <property type="project" value="UniProtKB-KW"/>
</dbReference>
<dbReference type="InterPro" id="IPR000653">
    <property type="entry name" value="DegT/StrS_aminotransferase"/>
</dbReference>
<sequence>MIMNIPFLDLQRIPVDVKIKLENKFSSMLHSGVFSGGKEVENFEKKMAQRLDCPDFLACSNGTDALEIALRLLQIGPGDKVAVPALTWVSTAEVVKILGADIVFVDTDPDGLIDLEKLQKTTSDQLKAVIPVHLYGKMVDMEKLCSWANKNSVKVIEDNAQGFGSTLYGKAAGTWGNVGCFSFYPTKNLGALGEAGGLVLKDQNLLEQAKRMINHGQSSRDVHDIIGKNARIDSLQAAFLNIFLDHFDHWQYLRKNYAQIYLDKLSGLSDLALPSNCHERSHNLHLFTIQTPERDKLKPFLKQKGIGTAVHYPKIIPEMDPYKDDGDYPVAKSISQQTLSLPLNPFLDEKEVVFVSDTIRRFFNS</sequence>
<dbReference type="PANTHER" id="PTHR30244:SF36">
    <property type="entry name" value="3-OXO-GLUCOSE-6-PHOSPHATE:GLUTAMATE AMINOTRANSFERASE"/>
    <property type="match status" value="1"/>
</dbReference>
<accession>A0A951J2H6</accession>
<evidence type="ECO:0000313" key="4">
    <source>
        <dbReference type="Proteomes" id="UP000727490"/>
    </source>
</evidence>